<dbReference type="EMBL" id="BAABCK010000001">
    <property type="protein sequence ID" value="GAA3713130.1"/>
    <property type="molecule type" value="Genomic_DNA"/>
</dbReference>
<proteinExistence type="predicted"/>
<reference evidence="2" key="1">
    <citation type="journal article" date="2019" name="Int. J. Syst. Evol. Microbiol.">
        <title>The Global Catalogue of Microorganisms (GCM) 10K type strain sequencing project: providing services to taxonomists for standard genome sequencing and annotation.</title>
        <authorList>
            <consortium name="The Broad Institute Genomics Platform"/>
            <consortium name="The Broad Institute Genome Sequencing Center for Infectious Disease"/>
            <person name="Wu L."/>
            <person name="Ma J."/>
        </authorList>
    </citation>
    <scope>NUCLEOTIDE SEQUENCE [LARGE SCALE GENOMIC DNA]</scope>
    <source>
        <strain evidence="2">JCM 16981</strain>
    </source>
</reference>
<dbReference type="RefSeq" id="WP_344700568.1">
    <property type="nucleotide sequence ID" value="NZ_BAABCK010000001.1"/>
</dbReference>
<dbReference type="Proteomes" id="UP001500920">
    <property type="component" value="Unassembled WGS sequence"/>
</dbReference>
<organism evidence="1 2">
    <name type="scientific">Salinicoccus jeotgali</name>
    <dbReference type="NCBI Taxonomy" id="381634"/>
    <lineage>
        <taxon>Bacteria</taxon>
        <taxon>Bacillati</taxon>
        <taxon>Bacillota</taxon>
        <taxon>Bacilli</taxon>
        <taxon>Bacillales</taxon>
        <taxon>Staphylococcaceae</taxon>
        <taxon>Salinicoccus</taxon>
    </lineage>
</organism>
<sequence>MFKPQNDKGLESNLSVDENLKSGEVSTLVIRNPKSPSESETSTFLFKYEEDLYHVYDDLKNIPSFINQINNGLVTSIKKAYKYAKKPKYIIIYCPPVHNDQPFTTVWNVSKNDFGYTNFNLEEQLDEEFLDYAKREKRLSHDV</sequence>
<comment type="caution">
    <text evidence="1">The sequence shown here is derived from an EMBL/GenBank/DDBJ whole genome shotgun (WGS) entry which is preliminary data.</text>
</comment>
<evidence type="ECO:0000313" key="1">
    <source>
        <dbReference type="EMBL" id="GAA3713130.1"/>
    </source>
</evidence>
<gene>
    <name evidence="1" type="ORF">GCM10022378_00040</name>
</gene>
<keyword evidence="2" id="KW-1185">Reference proteome</keyword>
<evidence type="ECO:0000313" key="2">
    <source>
        <dbReference type="Proteomes" id="UP001500920"/>
    </source>
</evidence>
<name>A0ABP7E1W4_9STAP</name>
<accession>A0ABP7E1W4</accession>
<protein>
    <submittedName>
        <fullName evidence="1">Uncharacterized protein</fullName>
    </submittedName>
</protein>